<protein>
    <recommendedName>
        <fullName evidence="3">ABM domain-containing protein</fullName>
    </recommendedName>
</protein>
<evidence type="ECO:0008006" key="3">
    <source>
        <dbReference type="Google" id="ProtNLM"/>
    </source>
</evidence>
<accession>A0ABU2N8L3</accession>
<evidence type="ECO:0000313" key="1">
    <source>
        <dbReference type="EMBL" id="MDT0350282.1"/>
    </source>
</evidence>
<reference evidence="2" key="1">
    <citation type="submission" date="2023-07" db="EMBL/GenBank/DDBJ databases">
        <title>30 novel species of actinomycetes from the DSMZ collection.</title>
        <authorList>
            <person name="Nouioui I."/>
        </authorList>
    </citation>
    <scope>NUCLEOTIDE SEQUENCE [LARGE SCALE GENOMIC DNA]</scope>
    <source>
        <strain evidence="2">DSM 45834</strain>
    </source>
</reference>
<dbReference type="Proteomes" id="UP001183202">
    <property type="component" value="Unassembled WGS sequence"/>
</dbReference>
<comment type="caution">
    <text evidence="1">The sequence shown here is derived from an EMBL/GenBank/DDBJ whole genome shotgun (WGS) entry which is preliminary data.</text>
</comment>
<sequence>MAQVRVSSIDAAVARVRDEMMPAVLAADGSVGLSMLVNRRSGRCIVTSAWRTAEAATAEERMRPMIDSAMIDSAAVGSEMPEVEDWEIAVLHRDHTSGPGAWVRVTWVHVEPDQSDRLVDLYRMVLLPQIAEFAGFCSASLLLDRPSGHAVSSVTFDSEDAMHSTRMLAAGVREYGAGHVDGEVLEVDELQLVLAHLRVPESV</sequence>
<organism evidence="1 2">
    <name type="scientific">Pseudonocardia charpentierae</name>
    <dbReference type="NCBI Taxonomy" id="3075545"/>
    <lineage>
        <taxon>Bacteria</taxon>
        <taxon>Bacillati</taxon>
        <taxon>Actinomycetota</taxon>
        <taxon>Actinomycetes</taxon>
        <taxon>Pseudonocardiales</taxon>
        <taxon>Pseudonocardiaceae</taxon>
        <taxon>Pseudonocardia</taxon>
    </lineage>
</organism>
<evidence type="ECO:0000313" key="2">
    <source>
        <dbReference type="Proteomes" id="UP001183202"/>
    </source>
</evidence>
<keyword evidence="2" id="KW-1185">Reference proteome</keyword>
<dbReference type="EMBL" id="JAVREJ010000007">
    <property type="protein sequence ID" value="MDT0350282.1"/>
    <property type="molecule type" value="Genomic_DNA"/>
</dbReference>
<proteinExistence type="predicted"/>
<gene>
    <name evidence="1" type="ORF">RM445_12190</name>
</gene>
<dbReference type="RefSeq" id="WP_311556317.1">
    <property type="nucleotide sequence ID" value="NZ_JAVREJ010000007.1"/>
</dbReference>
<name>A0ABU2N8L3_9PSEU</name>